<accession>A0A9P6D5F9</accession>
<name>A0A9P6D5F9_PLEER</name>
<dbReference type="AlphaFoldDB" id="A0A9P6D5F9"/>
<evidence type="ECO:0000256" key="1">
    <source>
        <dbReference type="SAM" id="MobiDB-lite"/>
    </source>
</evidence>
<dbReference type="Proteomes" id="UP000807025">
    <property type="component" value="Unassembled WGS sequence"/>
</dbReference>
<comment type="caution">
    <text evidence="2">The sequence shown here is derived from an EMBL/GenBank/DDBJ whole genome shotgun (WGS) entry which is preliminary data.</text>
</comment>
<evidence type="ECO:0000313" key="2">
    <source>
        <dbReference type="EMBL" id="KAF9491827.1"/>
    </source>
</evidence>
<proteinExistence type="predicted"/>
<organism evidence="2 3">
    <name type="scientific">Pleurotus eryngii</name>
    <name type="common">Boletus of the steppes</name>
    <dbReference type="NCBI Taxonomy" id="5323"/>
    <lineage>
        <taxon>Eukaryota</taxon>
        <taxon>Fungi</taxon>
        <taxon>Dikarya</taxon>
        <taxon>Basidiomycota</taxon>
        <taxon>Agaricomycotina</taxon>
        <taxon>Agaricomycetes</taxon>
        <taxon>Agaricomycetidae</taxon>
        <taxon>Agaricales</taxon>
        <taxon>Pleurotineae</taxon>
        <taxon>Pleurotaceae</taxon>
        <taxon>Pleurotus</taxon>
    </lineage>
</organism>
<feature type="region of interest" description="Disordered" evidence="1">
    <location>
        <begin position="120"/>
        <end position="152"/>
    </location>
</feature>
<reference evidence="2" key="1">
    <citation type="submission" date="2020-11" db="EMBL/GenBank/DDBJ databases">
        <authorList>
            <consortium name="DOE Joint Genome Institute"/>
            <person name="Ahrendt S."/>
            <person name="Riley R."/>
            <person name="Andreopoulos W."/>
            <person name="Labutti K."/>
            <person name="Pangilinan J."/>
            <person name="Ruiz-Duenas F.J."/>
            <person name="Barrasa J.M."/>
            <person name="Sanchez-Garcia M."/>
            <person name="Camarero S."/>
            <person name="Miyauchi S."/>
            <person name="Serrano A."/>
            <person name="Linde D."/>
            <person name="Babiker R."/>
            <person name="Drula E."/>
            <person name="Ayuso-Fernandez I."/>
            <person name="Pacheco R."/>
            <person name="Padilla G."/>
            <person name="Ferreira P."/>
            <person name="Barriuso J."/>
            <person name="Kellner H."/>
            <person name="Castanera R."/>
            <person name="Alfaro M."/>
            <person name="Ramirez L."/>
            <person name="Pisabarro A.G."/>
            <person name="Kuo A."/>
            <person name="Tritt A."/>
            <person name="Lipzen A."/>
            <person name="He G."/>
            <person name="Yan M."/>
            <person name="Ng V."/>
            <person name="Cullen D."/>
            <person name="Martin F."/>
            <person name="Rosso M.-N."/>
            <person name="Henrissat B."/>
            <person name="Hibbett D."/>
            <person name="Martinez A.T."/>
            <person name="Grigoriev I.V."/>
        </authorList>
    </citation>
    <scope>NUCLEOTIDE SEQUENCE</scope>
    <source>
        <strain evidence="2">ATCC 90797</strain>
    </source>
</reference>
<keyword evidence="3" id="KW-1185">Reference proteome</keyword>
<evidence type="ECO:0000313" key="3">
    <source>
        <dbReference type="Proteomes" id="UP000807025"/>
    </source>
</evidence>
<protein>
    <submittedName>
        <fullName evidence="2">Uncharacterized protein</fullName>
    </submittedName>
</protein>
<dbReference type="EMBL" id="MU154611">
    <property type="protein sequence ID" value="KAF9491827.1"/>
    <property type="molecule type" value="Genomic_DNA"/>
</dbReference>
<dbReference type="OrthoDB" id="3065446at2759"/>
<sequence>MHHLICKEDNPCIKGKEPCSKPAKLANETVAPTRQQWEENAYGFYLFIMEGRLSNQKSHLENFKVECPPDIYEQKVMAQLNPNTRTSSPPQKPLMAGPSHLPISPLPGVNFSPQLRSIPSHVSLPLQGPQHLFTPSPSQPPRPSNAEMPGPIHEIHFSTSHNPHDFGLAREPLATPTPWHGHAQPSLLLEQLNLHETTAWAIRPASSLPEVQQVVPFPKAKDGQKIMGLRRKVLWLPNFQNPVSQFFEYGGDLLGFERLEHVDEELAEILLKTWPDHFSVDKLRLKELGNALVNMPYEVDEFSALAIEMWVRKDAWDITFMDMGQWLRLMLRGSETPGWTQLKSFDMICGGIDFILDPLDPTYSPNAMPAKDLAPYLNGLRRLSKYVIFFPDPFQLWWLSDKRNIPSYVAHCSVDLTDALGKFPAAVGFKDMEELHKMNVDLKSIVIKRTMGASSNHVWKVDDKNSARQVLKRVKDDMKKTKEMWQTANPTIPRPHYFFQLLIQEMQQKGEVRCYFSGGELIYMVGTCGSGFQMVSVKPVSFIPLEKLHAGDVDNQQTPSMISNQEVFDMLDSNVPFWLGLHGFQRLRSFATNILYKFIKRQEEDWKKIGAGEKNLWSDLWVFARLDISVFRIENGQYPFWYTQSGGEDIVVDETDSWLAHQVDDHLEVLSQCMAFEFPEEVDKINDMARSIHSTLIAAYSTELEDEDEISPLRNPEATQMLESEDEVRKAVMDKEERDADVPIPEAEIEAEMSRFTGPPGAYISVGIEAEMPQLDSTSDDYISDIMEEDEPSFALPFSLAMWGPSTQDEDRFLSNLKCQGIALTDNEWDKRSPSPVDSNMDYSNDNAEAHAPPCAQPVTDCCWIPFRRSPPYKFSCFNHNFLFPFHFASVSWQVERKLFKSVYGFWSSAYFEALKSIQQDPYDNAIFPTERLAKHYGQVHGMQKRKKIRLFLSCLFMLNRELKARAQQLAKVLNHWRFIACWADTNCLHLSTEEQEKELLLKGQKVLLICMDEFLENYMHSRIA</sequence>
<gene>
    <name evidence="2" type="ORF">BDN71DRAFT_1509962</name>
</gene>